<dbReference type="KEGG" id="lgi:LOTGIDRAFT_167838"/>
<name>V3Z3P3_LOTGI</name>
<protein>
    <submittedName>
        <fullName evidence="1">Uncharacterized protein</fullName>
    </submittedName>
</protein>
<dbReference type="AlphaFoldDB" id="V3Z3P3"/>
<proteinExistence type="predicted"/>
<dbReference type="RefSeq" id="XP_009063969.1">
    <property type="nucleotide sequence ID" value="XM_009065721.1"/>
</dbReference>
<organism evidence="1 2">
    <name type="scientific">Lottia gigantea</name>
    <name type="common">Giant owl limpet</name>
    <dbReference type="NCBI Taxonomy" id="225164"/>
    <lineage>
        <taxon>Eukaryota</taxon>
        <taxon>Metazoa</taxon>
        <taxon>Spiralia</taxon>
        <taxon>Lophotrochozoa</taxon>
        <taxon>Mollusca</taxon>
        <taxon>Gastropoda</taxon>
        <taxon>Patellogastropoda</taxon>
        <taxon>Lottioidea</taxon>
        <taxon>Lottiidae</taxon>
        <taxon>Lottia</taxon>
    </lineage>
</organism>
<evidence type="ECO:0000313" key="2">
    <source>
        <dbReference type="Proteomes" id="UP000030746"/>
    </source>
</evidence>
<evidence type="ECO:0000313" key="1">
    <source>
        <dbReference type="EMBL" id="ESO85263.1"/>
    </source>
</evidence>
<dbReference type="Proteomes" id="UP000030746">
    <property type="component" value="Unassembled WGS sequence"/>
</dbReference>
<dbReference type="HOGENOM" id="CLU_1984094_0_0_1"/>
<dbReference type="EMBL" id="KB203275">
    <property type="protein sequence ID" value="ESO85263.1"/>
    <property type="molecule type" value="Genomic_DNA"/>
</dbReference>
<sequence length="126" mass="13968">MSVMGKNPELVKRCSECIEFKKTDILISVDGGIWCEQKVSAVLNAARSNSPASNIPLLPASGWQKFPSGTIPKGFCYGRIYEHIIQTAKIYQKSSKASDSECEDDLLDFNTSKQSLANKILWPILK</sequence>
<reference evidence="1 2" key="1">
    <citation type="journal article" date="2013" name="Nature">
        <title>Insights into bilaterian evolution from three spiralian genomes.</title>
        <authorList>
            <person name="Simakov O."/>
            <person name="Marletaz F."/>
            <person name="Cho S.J."/>
            <person name="Edsinger-Gonzales E."/>
            <person name="Havlak P."/>
            <person name="Hellsten U."/>
            <person name="Kuo D.H."/>
            <person name="Larsson T."/>
            <person name="Lv J."/>
            <person name="Arendt D."/>
            <person name="Savage R."/>
            <person name="Osoegawa K."/>
            <person name="de Jong P."/>
            <person name="Grimwood J."/>
            <person name="Chapman J.A."/>
            <person name="Shapiro H."/>
            <person name="Aerts A."/>
            <person name="Otillar R.P."/>
            <person name="Terry A.Y."/>
            <person name="Boore J.L."/>
            <person name="Grigoriev I.V."/>
            <person name="Lindberg D.R."/>
            <person name="Seaver E.C."/>
            <person name="Weisblat D.A."/>
            <person name="Putnam N.H."/>
            <person name="Rokhsar D.S."/>
        </authorList>
    </citation>
    <scope>NUCLEOTIDE SEQUENCE [LARGE SCALE GENOMIC DNA]</scope>
</reference>
<keyword evidence="2" id="KW-1185">Reference proteome</keyword>
<gene>
    <name evidence="1" type="ORF">LOTGIDRAFT_167838</name>
</gene>
<dbReference type="OrthoDB" id="5918941at2759"/>
<accession>V3Z3P3</accession>
<dbReference type="GeneID" id="20240709"/>
<dbReference type="CTD" id="20240709"/>